<dbReference type="GO" id="GO:0005576">
    <property type="term" value="C:extracellular region"/>
    <property type="evidence" value="ECO:0007669"/>
    <property type="project" value="TreeGrafter"/>
</dbReference>
<keyword evidence="2" id="KW-0732">Signal</keyword>
<dbReference type="WBParaSite" id="Gr19_v10_g7672.t1">
    <property type="protein sequence ID" value="Gr19_v10_g7672.t1"/>
    <property type="gene ID" value="Gr19_v10_g7672"/>
</dbReference>
<evidence type="ECO:0000313" key="4">
    <source>
        <dbReference type="Proteomes" id="UP000887572"/>
    </source>
</evidence>
<proteinExistence type="predicted"/>
<dbReference type="InterPro" id="IPR050314">
    <property type="entry name" value="Glycosyl_Hydrlase_18"/>
</dbReference>
<organism evidence="4 5">
    <name type="scientific">Globodera rostochiensis</name>
    <name type="common">Golden nematode worm</name>
    <name type="synonym">Heterodera rostochiensis</name>
    <dbReference type="NCBI Taxonomy" id="31243"/>
    <lineage>
        <taxon>Eukaryota</taxon>
        <taxon>Metazoa</taxon>
        <taxon>Ecdysozoa</taxon>
        <taxon>Nematoda</taxon>
        <taxon>Chromadorea</taxon>
        <taxon>Rhabditida</taxon>
        <taxon>Tylenchina</taxon>
        <taxon>Tylenchomorpha</taxon>
        <taxon>Tylenchoidea</taxon>
        <taxon>Heteroderidae</taxon>
        <taxon>Heteroderinae</taxon>
        <taxon>Globodera</taxon>
    </lineage>
</organism>
<dbReference type="GO" id="GO:0006032">
    <property type="term" value="P:chitin catabolic process"/>
    <property type="evidence" value="ECO:0007669"/>
    <property type="project" value="TreeGrafter"/>
</dbReference>
<dbReference type="InterPro" id="IPR001223">
    <property type="entry name" value="Glyco_hydro18_cat"/>
</dbReference>
<reference evidence="5" key="1">
    <citation type="submission" date="2022-11" db="UniProtKB">
        <authorList>
            <consortium name="WormBaseParasite"/>
        </authorList>
    </citation>
    <scope>IDENTIFICATION</scope>
</reference>
<dbReference type="PANTHER" id="PTHR11177:SF400">
    <property type="entry name" value="ENDOCHITINASE-RELATED"/>
    <property type="match status" value="1"/>
</dbReference>
<name>A0A914I5D1_GLORO</name>
<dbReference type="InterPro" id="IPR029070">
    <property type="entry name" value="Chitinase_insertion_sf"/>
</dbReference>
<feature type="chain" id="PRO_5037870400" evidence="2">
    <location>
        <begin position="23"/>
        <end position="1236"/>
    </location>
</feature>
<evidence type="ECO:0000256" key="2">
    <source>
        <dbReference type="SAM" id="SignalP"/>
    </source>
</evidence>
<dbReference type="PANTHER" id="PTHR11177">
    <property type="entry name" value="CHITINASE"/>
    <property type="match status" value="1"/>
</dbReference>
<feature type="compositionally biased region" description="Polar residues" evidence="1">
    <location>
        <begin position="859"/>
        <end position="875"/>
    </location>
</feature>
<accession>A0A914I5D1</accession>
<feature type="domain" description="GH18" evidence="3">
    <location>
        <begin position="440"/>
        <end position="799"/>
    </location>
</feature>
<sequence length="1236" mass="139193">MLFVHPIFLSLIYFATFFTVEPKKLRKLGQKEVKFGDDNAKKFHSRKCAFFCFFVPLEGRQMDQMIDLSFHEQLSCSDIVYGFALVEDFRLQLPTRNDLIPSSSFGNFRLITALQQLRHGPQVLLGIKQAPRARFLQNAELTRNVSQRIVFHARRYGFSGIFLKFDSEVLLSPGFEHFVDTLGAEVKKDAEMVKRKKLTLVLSISAHWTRYVWRQMAKFDTYFDTFYLWADETKSVEQLHPTQAVPVDPAWTRSYELSTTVLMLGAYQKQDSEEEEDLEQYSRTKREEKEERKRIGGEKEEDLDKGVDSEGLVPQVDGWGPPGKLTNQSDGHLALQEFCVLRRSGQMNYENASETLSFVEGKVWYSNNEPGHDSFLHKLNWIRDHKFGGVGLYSIQADDPDGTCSLGPFPLHRSLGSHFKCQAGSRRGARAQNGEALSACMRLCMVDLEREVTGKVDFAKLGHDWCSHLLLASAKMNAILRPTPTKGLERAVKMYDEWEQDGKPFMVISFTGTAEQWRLATLSLARLRLIEQIRAVADSFNADGIDINCSNGGPDLPIFVTNFGRFLAELRRKMPHTKIFLTIAPSSFGDNPNYDYESLDKSVDYFVAVGYRFHQHNNPHTGHHSPMFGSHDLLTQPRMTIQGMTEDMVHGHIPPEKAMAMRFAEDLAEDTQNGDRDGRLDWENHRIGEPASMVYGTMRNRALQQGVVTQTELCGILKEPRVHSRFVSDLAVPYLVNKDNEFIAFDNKRSIQIKTVWISLNGFAGIALHGVELDNVDGECPQNESFPILRQIVETQMCSKCSIANVTVPSDHDSTVSSTSVNTKPATSMSSQEEFIAEAISAYGGQMEKPPGAAMPKVSANSEAPQTQKSDAPNEKCQSNGRFSLYCAHNLSTNIANDLLTTEICDSLLVFDRVELTSDGTIKVSGEAEEWMAKFGKNGIGKRQKLWVELNCSMASEEWAKLLKENRHKLVESLDTFFVRQNLSGIVLNCDGHQTGEVREEFTKLLDELKEKSEAKRADSGECAGIRLAFRLPLRRSVLSEAYNVKALNRHSVTVLLDAGMAFSKQKTRLLNPLYAVGIAQKAETQTQNTTLAAWLSEGLNAAQVVLELPAFGLLQKRETDEQAEPKRIGRAEICKFQQKAGGSGRTQYDAVCSYWDTGDEWVSNENAETVKYKVHWAIARRLGGVLIRALDDDDPSNACKKGAFPLLHAMHEARCRLKKSHVVMRDLMGMHMSRG</sequence>
<dbReference type="InterPro" id="IPR011583">
    <property type="entry name" value="Chitinase_II/V-like_cat"/>
</dbReference>
<feature type="region of interest" description="Disordered" evidence="1">
    <location>
        <begin position="273"/>
        <end position="328"/>
    </location>
</feature>
<feature type="domain" description="GH18" evidence="3">
    <location>
        <begin position="48"/>
        <end position="422"/>
    </location>
</feature>
<dbReference type="Gene3D" id="3.20.20.80">
    <property type="entry name" value="Glycosidases"/>
    <property type="match status" value="3"/>
</dbReference>
<keyword evidence="4" id="KW-1185">Reference proteome</keyword>
<dbReference type="GO" id="GO:0005975">
    <property type="term" value="P:carbohydrate metabolic process"/>
    <property type="evidence" value="ECO:0007669"/>
    <property type="project" value="InterPro"/>
</dbReference>
<dbReference type="AlphaFoldDB" id="A0A914I5D1"/>
<evidence type="ECO:0000256" key="1">
    <source>
        <dbReference type="SAM" id="MobiDB-lite"/>
    </source>
</evidence>
<protein>
    <submittedName>
        <fullName evidence="5">GH18 domain-containing protein</fullName>
    </submittedName>
</protein>
<feature type="signal peptide" evidence="2">
    <location>
        <begin position="1"/>
        <end position="22"/>
    </location>
</feature>
<dbReference type="Proteomes" id="UP000887572">
    <property type="component" value="Unplaced"/>
</dbReference>
<dbReference type="Gene3D" id="3.10.50.10">
    <property type="match status" value="2"/>
</dbReference>
<feature type="region of interest" description="Disordered" evidence="1">
    <location>
        <begin position="846"/>
        <end position="875"/>
    </location>
</feature>
<feature type="compositionally biased region" description="Basic and acidic residues" evidence="1">
    <location>
        <begin position="280"/>
        <end position="308"/>
    </location>
</feature>
<dbReference type="InterPro" id="IPR017853">
    <property type="entry name" value="GH"/>
</dbReference>
<dbReference type="GO" id="GO:0004568">
    <property type="term" value="F:chitinase activity"/>
    <property type="evidence" value="ECO:0007669"/>
    <property type="project" value="TreeGrafter"/>
</dbReference>
<evidence type="ECO:0000259" key="3">
    <source>
        <dbReference type="PROSITE" id="PS51910"/>
    </source>
</evidence>
<dbReference type="GO" id="GO:0008061">
    <property type="term" value="F:chitin binding"/>
    <property type="evidence" value="ECO:0007669"/>
    <property type="project" value="InterPro"/>
</dbReference>
<dbReference type="SUPFAM" id="SSF51445">
    <property type="entry name" value="(Trans)glycosidases"/>
    <property type="match status" value="3"/>
</dbReference>
<dbReference type="Pfam" id="PF00704">
    <property type="entry name" value="Glyco_hydro_18"/>
    <property type="match status" value="2"/>
</dbReference>
<dbReference type="SMART" id="SM00636">
    <property type="entry name" value="Glyco_18"/>
    <property type="match status" value="1"/>
</dbReference>
<evidence type="ECO:0000313" key="5">
    <source>
        <dbReference type="WBParaSite" id="Gr19_v10_g7672.t1"/>
    </source>
</evidence>
<dbReference type="PROSITE" id="PS51910">
    <property type="entry name" value="GH18_2"/>
    <property type="match status" value="2"/>
</dbReference>